<feature type="compositionally biased region" description="Basic residues" evidence="1">
    <location>
        <begin position="18"/>
        <end position="29"/>
    </location>
</feature>
<dbReference type="AlphaFoldDB" id="A0A8K0JIZ2"/>
<protein>
    <submittedName>
        <fullName evidence="2">Uncharacterized protein</fullName>
    </submittedName>
</protein>
<organism evidence="2 3">
    <name type="scientific">Filobasidium floriforme</name>
    <dbReference type="NCBI Taxonomy" id="5210"/>
    <lineage>
        <taxon>Eukaryota</taxon>
        <taxon>Fungi</taxon>
        <taxon>Dikarya</taxon>
        <taxon>Basidiomycota</taxon>
        <taxon>Agaricomycotina</taxon>
        <taxon>Tremellomycetes</taxon>
        <taxon>Filobasidiales</taxon>
        <taxon>Filobasidiaceae</taxon>
        <taxon>Filobasidium</taxon>
    </lineage>
</organism>
<name>A0A8K0JIZ2_9TREE</name>
<reference evidence="2" key="1">
    <citation type="submission" date="2020-04" db="EMBL/GenBank/DDBJ databases">
        <title>Analysis of mating type loci in Filobasidium floriforme.</title>
        <authorList>
            <person name="Nowrousian M."/>
        </authorList>
    </citation>
    <scope>NUCLEOTIDE SEQUENCE</scope>
    <source>
        <strain evidence="2">CBS 6242</strain>
    </source>
</reference>
<evidence type="ECO:0000256" key="1">
    <source>
        <dbReference type="SAM" id="MobiDB-lite"/>
    </source>
</evidence>
<gene>
    <name evidence="2" type="ORF">FFLO_04440</name>
</gene>
<evidence type="ECO:0000313" key="2">
    <source>
        <dbReference type="EMBL" id="KAG7531319.1"/>
    </source>
</evidence>
<proteinExistence type="predicted"/>
<accession>A0A8K0JIZ2</accession>
<dbReference type="EMBL" id="JABELV010000094">
    <property type="protein sequence ID" value="KAG7531319.1"/>
    <property type="molecule type" value="Genomic_DNA"/>
</dbReference>
<sequence length="278" mass="30922">MVNQLKPELEANATSTKTKTKAKGRGKAKVKVTPEVTTPDVPSIVRYLIVGETGDVISRFEQPLDLFTPSAITLNNFGLRPDWQAYLESKTDISRCPSTSAVLLDRVRTKHEEDFSQGIARIWLKRMEANLDADVVRVAKRYVLSNVALNSISGELLSTMQMDAIWAGKAGAEVKPKVWNTVSLFLPESHQVELVSFNITTNGKRYELHPSIAVVARKTSEDLVLRMTGQVIGNVDQGVSELYKHVLGCDDRGVAVSHMEAEKLAENFWRGFNKVPRD</sequence>
<comment type="caution">
    <text evidence="2">The sequence shown here is derived from an EMBL/GenBank/DDBJ whole genome shotgun (WGS) entry which is preliminary data.</text>
</comment>
<feature type="region of interest" description="Disordered" evidence="1">
    <location>
        <begin position="1"/>
        <end position="29"/>
    </location>
</feature>
<keyword evidence="3" id="KW-1185">Reference proteome</keyword>
<evidence type="ECO:0000313" key="3">
    <source>
        <dbReference type="Proteomes" id="UP000812966"/>
    </source>
</evidence>
<dbReference type="Proteomes" id="UP000812966">
    <property type="component" value="Unassembled WGS sequence"/>
</dbReference>